<dbReference type="Pfam" id="PF25284">
    <property type="entry name" value="DUF7874"/>
    <property type="match status" value="1"/>
</dbReference>
<dbReference type="PANTHER" id="PTHR37216">
    <property type="entry name" value="EXPRESSED PROTEIN"/>
    <property type="match status" value="1"/>
</dbReference>
<dbReference type="AlphaFoldDB" id="A0A6A4NCV5"/>
<dbReference type="EMBL" id="WOCE01000022">
    <property type="protein sequence ID" value="KAE9588635.1"/>
    <property type="molecule type" value="Genomic_DNA"/>
</dbReference>
<reference evidence="2" key="1">
    <citation type="journal article" date="2020" name="Nat. Commun.">
        <title>Genome sequence of the cluster root forming white lupin.</title>
        <authorList>
            <person name="Hufnagel B."/>
            <person name="Marques A."/>
            <person name="Soriano A."/>
            <person name="Marques L."/>
            <person name="Divol F."/>
            <person name="Doumas P."/>
            <person name="Sallet E."/>
            <person name="Mancinotti D."/>
            <person name="Carrere S."/>
            <person name="Marande W."/>
            <person name="Arribat S."/>
            <person name="Keller J."/>
            <person name="Huneau C."/>
            <person name="Blein T."/>
            <person name="Aime D."/>
            <person name="Laguerre M."/>
            <person name="Taylor J."/>
            <person name="Schubert V."/>
            <person name="Nelson M."/>
            <person name="Geu-Flores F."/>
            <person name="Crespi M."/>
            <person name="Gallardo-Guerrero K."/>
            <person name="Delaux P.-M."/>
            <person name="Salse J."/>
            <person name="Berges H."/>
            <person name="Guyot R."/>
            <person name="Gouzy J."/>
            <person name="Peret B."/>
        </authorList>
    </citation>
    <scope>NUCLEOTIDE SEQUENCE [LARGE SCALE GENOMIC DNA]</scope>
    <source>
        <strain evidence="2">cv. Amiga</strain>
    </source>
</reference>
<gene>
    <name evidence="1" type="ORF">Lalb_Chr22g0357421</name>
</gene>
<comment type="caution">
    <text evidence="1">The sequence shown here is derived from an EMBL/GenBank/DDBJ whole genome shotgun (WGS) entry which is preliminary data.</text>
</comment>
<name>A0A6A4NCV5_LUPAL</name>
<sequence length="216" mass="24587">MPSFIISSFAYKQRNAMFYAHYASFKFAAFATHKGPLILFHYNCYHLPHYHNSRSQTRIMGQSLKKLAPGTEEKKVKVIGPVIEKCYDEYFKDGSKNFADFYRGVCLIVEEINQKLGNTQFKVPKTEALKEAYDKHHKGTDKVTKEEFQDILKEAVTRDYGFTGIGAKETLLYIFGVPLTALFLKQRVMPKAIGDEIFIPGITSITVLVLAALNKI</sequence>
<accession>A0A6A4NCV5</accession>
<protein>
    <submittedName>
        <fullName evidence="1">Uncharacterized protein</fullName>
    </submittedName>
</protein>
<dbReference type="PANTHER" id="PTHR37216:SF1">
    <property type="entry name" value="EXPRESSED PROTEIN"/>
    <property type="match status" value="1"/>
</dbReference>
<dbReference type="InterPro" id="IPR057196">
    <property type="entry name" value="DUF7874"/>
</dbReference>
<proteinExistence type="predicted"/>
<evidence type="ECO:0000313" key="2">
    <source>
        <dbReference type="Proteomes" id="UP000447434"/>
    </source>
</evidence>
<evidence type="ECO:0000313" key="1">
    <source>
        <dbReference type="EMBL" id="KAE9588635.1"/>
    </source>
</evidence>
<dbReference type="OrthoDB" id="785636at2759"/>
<dbReference type="Proteomes" id="UP000447434">
    <property type="component" value="Chromosome 22"/>
</dbReference>
<keyword evidence="2" id="KW-1185">Reference proteome</keyword>
<organism evidence="1 2">
    <name type="scientific">Lupinus albus</name>
    <name type="common">White lupine</name>
    <name type="synonym">Lupinus termis</name>
    <dbReference type="NCBI Taxonomy" id="3870"/>
    <lineage>
        <taxon>Eukaryota</taxon>
        <taxon>Viridiplantae</taxon>
        <taxon>Streptophyta</taxon>
        <taxon>Embryophyta</taxon>
        <taxon>Tracheophyta</taxon>
        <taxon>Spermatophyta</taxon>
        <taxon>Magnoliopsida</taxon>
        <taxon>eudicotyledons</taxon>
        <taxon>Gunneridae</taxon>
        <taxon>Pentapetalae</taxon>
        <taxon>rosids</taxon>
        <taxon>fabids</taxon>
        <taxon>Fabales</taxon>
        <taxon>Fabaceae</taxon>
        <taxon>Papilionoideae</taxon>
        <taxon>50 kb inversion clade</taxon>
        <taxon>genistoids sensu lato</taxon>
        <taxon>core genistoids</taxon>
        <taxon>Genisteae</taxon>
        <taxon>Lupinus</taxon>
    </lineage>
</organism>